<reference evidence="2 3" key="1">
    <citation type="submission" date="2021-06" db="EMBL/GenBank/DDBJ databases">
        <authorList>
            <person name="Kallberg Y."/>
            <person name="Tangrot J."/>
            <person name="Rosling A."/>
        </authorList>
    </citation>
    <scope>NUCLEOTIDE SEQUENCE [LARGE SCALE GENOMIC DNA]</scope>
    <source>
        <strain evidence="2 3">120-4 pot B 10/14</strain>
    </source>
</reference>
<evidence type="ECO:0000313" key="2">
    <source>
        <dbReference type="EMBL" id="CAG8597698.1"/>
    </source>
</evidence>
<dbReference type="EMBL" id="CAJVQB010003105">
    <property type="protein sequence ID" value="CAG8597698.1"/>
    <property type="molecule type" value="Genomic_DNA"/>
</dbReference>
<gene>
    <name evidence="2" type="ORF">GMARGA_LOCUS6725</name>
</gene>
<feature type="coiled-coil region" evidence="1">
    <location>
        <begin position="329"/>
        <end position="363"/>
    </location>
</feature>
<proteinExistence type="predicted"/>
<keyword evidence="3" id="KW-1185">Reference proteome</keyword>
<keyword evidence="1" id="KW-0175">Coiled coil</keyword>
<name>A0ABN7UKH3_GIGMA</name>
<comment type="caution">
    <text evidence="2">The sequence shown here is derived from an EMBL/GenBank/DDBJ whole genome shotgun (WGS) entry which is preliminary data.</text>
</comment>
<dbReference type="Proteomes" id="UP000789901">
    <property type="component" value="Unassembled WGS sequence"/>
</dbReference>
<accession>A0ABN7UKH3</accession>
<organism evidence="2 3">
    <name type="scientific">Gigaspora margarita</name>
    <dbReference type="NCBI Taxonomy" id="4874"/>
    <lineage>
        <taxon>Eukaryota</taxon>
        <taxon>Fungi</taxon>
        <taxon>Fungi incertae sedis</taxon>
        <taxon>Mucoromycota</taxon>
        <taxon>Glomeromycotina</taxon>
        <taxon>Glomeromycetes</taxon>
        <taxon>Diversisporales</taxon>
        <taxon>Gigasporaceae</taxon>
        <taxon>Gigaspora</taxon>
    </lineage>
</organism>
<evidence type="ECO:0000313" key="3">
    <source>
        <dbReference type="Proteomes" id="UP000789901"/>
    </source>
</evidence>
<protein>
    <submittedName>
        <fullName evidence="2">217_t:CDS:1</fullName>
    </submittedName>
</protein>
<sequence>MIVETDQTKPHNGIIELLLSPNVEQSTKELGKQSENISYHFEFKCLVKVGDRFLLAVSNNKYIVTGEGSFRHIYIDSIIVINLATKEEISIKISKLNNTLSELQFISIGGEERLLLIFNNDDLEIKNPYNLQYDIKDKNSVFYDEFLNKSIIRGLPIQSAIVEILQICKDIFESFNESYIGSLEFIDNIKFHSSSIVDNFSGDKIKTLYAPDFDYITKNCKNEYFQLRTKERCFFKELFNKKYCFKELLDDYIENDDLLTKLYGHKLLKLYLKSKNNEMVEKLFTKIQNSNWDDTIEKPYLSNSLLKIIIEEIKEKIQESTTIENKLIEDKVQKLIDNENKIIQKLEEKLIQKLDDNNKIIKELKIFY</sequence>
<evidence type="ECO:0000256" key="1">
    <source>
        <dbReference type="SAM" id="Coils"/>
    </source>
</evidence>